<keyword evidence="7" id="KW-0732">Signal</keyword>
<evidence type="ECO:0000256" key="6">
    <source>
        <dbReference type="SAM" id="Phobius"/>
    </source>
</evidence>
<dbReference type="InterPro" id="IPR050131">
    <property type="entry name" value="Peptidase_S8_subtilisin-like"/>
</dbReference>
<evidence type="ECO:0000256" key="5">
    <source>
        <dbReference type="PROSITE-ProRule" id="PRU01240"/>
    </source>
</evidence>
<accession>A0A543HRR2</accession>
<dbReference type="InterPro" id="IPR036852">
    <property type="entry name" value="Peptidase_S8/S53_dom_sf"/>
</dbReference>
<dbReference type="GO" id="GO:0004252">
    <property type="term" value="F:serine-type endopeptidase activity"/>
    <property type="evidence" value="ECO:0007669"/>
    <property type="project" value="UniProtKB-UniRule"/>
</dbReference>
<feature type="signal peptide" evidence="7">
    <location>
        <begin position="1"/>
        <end position="38"/>
    </location>
</feature>
<keyword evidence="6" id="KW-0472">Membrane</keyword>
<sequence length="438" mass="44184">MVAAGSGSAPVLRGWLRAVALCLAVAACSAGQTMPAAADDSRAGLWYFDDFGVADAHRDGHRGQGIRVAVLDSPINADAPGLGGADLRVHPEGYCDEPDSPGTRMSAVSTSSVAQHGTTMALLLAGDGTVGAGIAGVAPEATVLYYPVSYRYPDLTAWGEDDILCYRDGTLETENLAYIAEALDQAVADGARIISISLALYSTPEVIAAVTRAERAGVIVVAGLGNEINEAAGLESLNGVVVVQAMNSVGALQESNPYADESPDVVGPGLDVRGIDSDWTSPALGSGTSNATAIVSGFLAVLASAYPEATGSQLIQSLVRHATPGDPPSGAVSADRWGHGVVSLTGMLSEDPGRYPEVNPLISFAEGARPSAAQLGAAADSSATPEAAAFTPETTDSPGGTAGLILAAAAGVVAAALVGGAAYILIRYRRRGGTRGAQ</sequence>
<keyword evidence="6" id="KW-0812">Transmembrane</keyword>
<dbReference type="AlphaFoldDB" id="A0A543HRR2"/>
<dbReference type="Gene3D" id="3.40.50.200">
    <property type="entry name" value="Peptidase S8/S53 domain"/>
    <property type="match status" value="1"/>
</dbReference>
<dbReference type="PRINTS" id="PR00723">
    <property type="entry name" value="SUBTILISIN"/>
</dbReference>
<dbReference type="Pfam" id="PF00082">
    <property type="entry name" value="Peptidase_S8"/>
    <property type="match status" value="1"/>
</dbReference>
<keyword evidence="4 5" id="KW-0720">Serine protease</keyword>
<evidence type="ECO:0000256" key="7">
    <source>
        <dbReference type="SAM" id="SignalP"/>
    </source>
</evidence>
<feature type="transmembrane region" description="Helical" evidence="6">
    <location>
        <begin position="402"/>
        <end position="426"/>
    </location>
</feature>
<dbReference type="PROSITE" id="PS51892">
    <property type="entry name" value="SUBTILASE"/>
    <property type="match status" value="1"/>
</dbReference>
<dbReference type="PANTHER" id="PTHR43806:SF11">
    <property type="entry name" value="CEREVISIN-RELATED"/>
    <property type="match status" value="1"/>
</dbReference>
<dbReference type="Proteomes" id="UP000318331">
    <property type="component" value="Unassembled WGS sequence"/>
</dbReference>
<keyword evidence="10" id="KW-1185">Reference proteome</keyword>
<dbReference type="RefSeq" id="WP_141918010.1">
    <property type="nucleotide sequence ID" value="NZ_BAAAYS010000016.1"/>
</dbReference>
<evidence type="ECO:0000256" key="2">
    <source>
        <dbReference type="ARBA" id="ARBA00022670"/>
    </source>
</evidence>
<feature type="active site" description="Charge relay system" evidence="5">
    <location>
        <position position="116"/>
    </location>
</feature>
<feature type="chain" id="PRO_5022062910" evidence="7">
    <location>
        <begin position="39"/>
        <end position="438"/>
    </location>
</feature>
<keyword evidence="2 5" id="KW-0645">Protease</keyword>
<comment type="caution">
    <text evidence="9">The sequence shown here is derived from an EMBL/GenBank/DDBJ whole genome shotgun (WGS) entry which is preliminary data.</text>
</comment>
<organism evidence="9 10">
    <name type="scientific">Klugiella xanthotipulae</name>
    <dbReference type="NCBI Taxonomy" id="244735"/>
    <lineage>
        <taxon>Bacteria</taxon>
        <taxon>Bacillati</taxon>
        <taxon>Actinomycetota</taxon>
        <taxon>Actinomycetes</taxon>
        <taxon>Micrococcales</taxon>
        <taxon>Microbacteriaceae</taxon>
        <taxon>Klugiella</taxon>
    </lineage>
</organism>
<evidence type="ECO:0000313" key="9">
    <source>
        <dbReference type="EMBL" id="TQM61018.1"/>
    </source>
</evidence>
<dbReference type="PANTHER" id="PTHR43806">
    <property type="entry name" value="PEPTIDASE S8"/>
    <property type="match status" value="1"/>
</dbReference>
<feature type="active site" description="Charge relay system" evidence="5">
    <location>
        <position position="72"/>
    </location>
</feature>
<evidence type="ECO:0000313" key="10">
    <source>
        <dbReference type="Proteomes" id="UP000318331"/>
    </source>
</evidence>
<protein>
    <submittedName>
        <fullName evidence="9">Subtilase family protein</fullName>
    </submittedName>
</protein>
<evidence type="ECO:0000256" key="4">
    <source>
        <dbReference type="ARBA" id="ARBA00022825"/>
    </source>
</evidence>
<dbReference type="SUPFAM" id="SSF52743">
    <property type="entry name" value="Subtilisin-like"/>
    <property type="match status" value="1"/>
</dbReference>
<keyword evidence="3 5" id="KW-0378">Hydrolase</keyword>
<evidence type="ECO:0000259" key="8">
    <source>
        <dbReference type="Pfam" id="PF00082"/>
    </source>
</evidence>
<dbReference type="OrthoDB" id="3644449at2"/>
<reference evidence="9 10" key="1">
    <citation type="submission" date="2019-06" db="EMBL/GenBank/DDBJ databases">
        <title>Sequencing the genomes of 1000 actinobacteria strains.</title>
        <authorList>
            <person name="Klenk H.-P."/>
        </authorList>
    </citation>
    <scope>NUCLEOTIDE SEQUENCE [LARGE SCALE GENOMIC DNA]</scope>
    <source>
        <strain evidence="9 10">DSM 18031</strain>
    </source>
</reference>
<feature type="domain" description="Peptidase S8/S53" evidence="8">
    <location>
        <begin position="63"/>
        <end position="327"/>
    </location>
</feature>
<dbReference type="GO" id="GO:0006508">
    <property type="term" value="P:proteolysis"/>
    <property type="evidence" value="ECO:0007669"/>
    <property type="project" value="UniProtKB-KW"/>
</dbReference>
<keyword evidence="6" id="KW-1133">Transmembrane helix</keyword>
<dbReference type="InterPro" id="IPR000209">
    <property type="entry name" value="Peptidase_S8/S53_dom"/>
</dbReference>
<evidence type="ECO:0000256" key="1">
    <source>
        <dbReference type="ARBA" id="ARBA00011073"/>
    </source>
</evidence>
<proteinExistence type="inferred from homology"/>
<feature type="active site" description="Charge relay system" evidence="5">
    <location>
        <position position="289"/>
    </location>
</feature>
<dbReference type="EMBL" id="VFPN01000003">
    <property type="protein sequence ID" value="TQM61018.1"/>
    <property type="molecule type" value="Genomic_DNA"/>
</dbReference>
<evidence type="ECO:0000256" key="3">
    <source>
        <dbReference type="ARBA" id="ARBA00022801"/>
    </source>
</evidence>
<dbReference type="InterPro" id="IPR015500">
    <property type="entry name" value="Peptidase_S8_subtilisin-rel"/>
</dbReference>
<comment type="similarity">
    <text evidence="1 5">Belongs to the peptidase S8 family.</text>
</comment>
<name>A0A543HRR2_9MICO</name>
<gene>
    <name evidence="9" type="ORF">FB466_1945</name>
</gene>